<sequence length="76" mass="8646">MKWPPPHSGELSISFQPYKPVMATGQLKMLAQCSSFHAISTLFCPQNIAKKFSDTYTVIRCNIYIYIYNSTLLPIT</sequence>
<dbReference type="Proteomes" id="UP000653305">
    <property type="component" value="Unassembled WGS sequence"/>
</dbReference>
<protein>
    <submittedName>
        <fullName evidence="1">Beta-amyrin synthase 1</fullName>
    </submittedName>
</protein>
<evidence type="ECO:0000313" key="2">
    <source>
        <dbReference type="Proteomes" id="UP000653305"/>
    </source>
</evidence>
<proteinExistence type="predicted"/>
<dbReference type="EMBL" id="BMAC01001866">
    <property type="protein sequence ID" value="GFQ07804.1"/>
    <property type="molecule type" value="Genomic_DNA"/>
</dbReference>
<comment type="caution">
    <text evidence="1">The sequence shown here is derived from an EMBL/GenBank/DDBJ whole genome shotgun (WGS) entry which is preliminary data.</text>
</comment>
<keyword evidence="2" id="KW-1185">Reference proteome</keyword>
<evidence type="ECO:0000313" key="1">
    <source>
        <dbReference type="EMBL" id="GFQ07804.1"/>
    </source>
</evidence>
<name>A0A830DJN8_9LAMI</name>
<reference evidence="1" key="1">
    <citation type="submission" date="2020-07" db="EMBL/GenBank/DDBJ databases">
        <title>Ethylene signaling mediates host invasion by parasitic plants.</title>
        <authorList>
            <person name="Yoshida S."/>
        </authorList>
    </citation>
    <scope>NUCLEOTIDE SEQUENCE</scope>
    <source>
        <strain evidence="1">Okayama</strain>
    </source>
</reference>
<organism evidence="1 2">
    <name type="scientific">Phtheirospermum japonicum</name>
    <dbReference type="NCBI Taxonomy" id="374723"/>
    <lineage>
        <taxon>Eukaryota</taxon>
        <taxon>Viridiplantae</taxon>
        <taxon>Streptophyta</taxon>
        <taxon>Embryophyta</taxon>
        <taxon>Tracheophyta</taxon>
        <taxon>Spermatophyta</taxon>
        <taxon>Magnoliopsida</taxon>
        <taxon>eudicotyledons</taxon>
        <taxon>Gunneridae</taxon>
        <taxon>Pentapetalae</taxon>
        <taxon>asterids</taxon>
        <taxon>lamiids</taxon>
        <taxon>Lamiales</taxon>
        <taxon>Orobanchaceae</taxon>
        <taxon>Orobanchaceae incertae sedis</taxon>
        <taxon>Phtheirospermum</taxon>
    </lineage>
</organism>
<dbReference type="AlphaFoldDB" id="A0A830DJN8"/>
<gene>
    <name evidence="1" type="ORF">PHJA_002924400</name>
</gene>
<accession>A0A830DJN8</accession>